<sequence>MEEQAKGTFEMSSREVNIVTTQTSQDAHDMARLGKKQELKRNFRDLSILGLTCMMMGTWEAMVTTATFSLINGGLAGTVWIYVGVWLSTIAVVLSMAEMASMAPTSGGQYHWVSEFAPPQYQKILSYLVGWLSAMGWQAGVATTAFASGGIIQGVVFLNYPDYVAQQWHGTLMTIAIALIAFFVNTVGAKHLPMLEAIILFLHIFGFFVILIPLWVLSPRTTAAKVFGEFSNFGGWSSVGGATIVGMITPTGSLAGFDAAAHMAEEVRDASKVVPRAMITTIILNGLMGLIMIITFCFCITDLETLLSLPLGFPFVEVFRTATGSTTGASLMSIVVIVLTICTCTSGLAAASRQVFAFARDEGLPASNTWKKIHTIGTEIPLNSVLFSLSIAVLISLVNLGSTTAFNSIVGLLNGSAGTAYALSLACLLWRRTRSGEALPPARFSLGRWGTPLNVFSLLYVVFSTAIGFFPIMRHVTVATMNWSSVVYAGVLAIALVAYWAGGRKRYKGPVVFVQKEGY</sequence>
<organism evidence="1 2">
    <name type="scientific">Neofusicoccum parvum</name>
    <dbReference type="NCBI Taxonomy" id="310453"/>
    <lineage>
        <taxon>Eukaryota</taxon>
        <taxon>Fungi</taxon>
        <taxon>Dikarya</taxon>
        <taxon>Ascomycota</taxon>
        <taxon>Pezizomycotina</taxon>
        <taxon>Dothideomycetes</taxon>
        <taxon>Dothideomycetes incertae sedis</taxon>
        <taxon>Botryosphaeriales</taxon>
        <taxon>Botryosphaeriaceae</taxon>
        <taxon>Neofusicoccum</taxon>
    </lineage>
</organism>
<protein>
    <submittedName>
        <fullName evidence="1">Amino acid permease</fullName>
    </submittedName>
</protein>
<reference evidence="1" key="1">
    <citation type="submission" date="2024-09" db="EMBL/GenBank/DDBJ databases">
        <title>Draft Genome Sequences of Neofusicoccum parvum.</title>
        <authorList>
            <person name="Ashida A."/>
            <person name="Camagna M."/>
            <person name="Tanaka A."/>
            <person name="Takemoto D."/>
        </authorList>
    </citation>
    <scope>NUCLEOTIDE SEQUENCE</scope>
    <source>
        <strain evidence="1">PPO83</strain>
    </source>
</reference>
<name>A0ACB5S3U1_9PEZI</name>
<dbReference type="Proteomes" id="UP001165186">
    <property type="component" value="Unassembled WGS sequence"/>
</dbReference>
<proteinExistence type="predicted"/>
<evidence type="ECO:0000313" key="1">
    <source>
        <dbReference type="EMBL" id="GME27470.1"/>
    </source>
</evidence>
<accession>A0ACB5S3U1</accession>
<dbReference type="EMBL" id="BSXG01000037">
    <property type="protein sequence ID" value="GME27470.1"/>
    <property type="molecule type" value="Genomic_DNA"/>
</dbReference>
<comment type="caution">
    <text evidence="1">The sequence shown here is derived from an EMBL/GenBank/DDBJ whole genome shotgun (WGS) entry which is preliminary data.</text>
</comment>
<gene>
    <name evidence="1" type="primary">g7389</name>
    <name evidence="1" type="ORF">NpPPO83_00007389</name>
</gene>
<keyword evidence="2" id="KW-1185">Reference proteome</keyword>
<evidence type="ECO:0000313" key="2">
    <source>
        <dbReference type="Proteomes" id="UP001165186"/>
    </source>
</evidence>